<keyword evidence="2" id="KW-1185">Reference proteome</keyword>
<proteinExistence type="predicted"/>
<gene>
    <name evidence="1" type="primary">EXO70</name>
    <name evidence="1" type="ORF">LTS18_000685</name>
</gene>
<sequence>MSHGRQRKAAFAEESAEVEVLFANMEKLKSLTKKIQGSMNRLETSGSNVQEAIGPVYGNTQKLQVANTNIDRILDAIDR</sequence>
<organism evidence="1 2">
    <name type="scientific">Coniosporium uncinatum</name>
    <dbReference type="NCBI Taxonomy" id="93489"/>
    <lineage>
        <taxon>Eukaryota</taxon>
        <taxon>Fungi</taxon>
        <taxon>Dikarya</taxon>
        <taxon>Ascomycota</taxon>
        <taxon>Pezizomycotina</taxon>
        <taxon>Dothideomycetes</taxon>
        <taxon>Dothideomycetes incertae sedis</taxon>
        <taxon>Coniosporium</taxon>
    </lineage>
</organism>
<feature type="non-terminal residue" evidence="1">
    <location>
        <position position="79"/>
    </location>
</feature>
<dbReference type="EMBL" id="JAWDJW010011641">
    <property type="protein sequence ID" value="KAK3044661.1"/>
    <property type="molecule type" value="Genomic_DNA"/>
</dbReference>
<comment type="caution">
    <text evidence="1">The sequence shown here is derived from an EMBL/GenBank/DDBJ whole genome shotgun (WGS) entry which is preliminary data.</text>
</comment>
<evidence type="ECO:0000313" key="1">
    <source>
        <dbReference type="EMBL" id="KAK3044661.1"/>
    </source>
</evidence>
<protein>
    <submittedName>
        <fullName evidence="1">Exocyst complex component exo70</fullName>
    </submittedName>
</protein>
<evidence type="ECO:0000313" key="2">
    <source>
        <dbReference type="Proteomes" id="UP001186974"/>
    </source>
</evidence>
<name>A0ACC3CUN0_9PEZI</name>
<dbReference type="Proteomes" id="UP001186974">
    <property type="component" value="Unassembled WGS sequence"/>
</dbReference>
<accession>A0ACC3CUN0</accession>
<reference evidence="1" key="1">
    <citation type="submission" date="2024-09" db="EMBL/GenBank/DDBJ databases">
        <title>Black Yeasts Isolated from many extreme environments.</title>
        <authorList>
            <person name="Coleine C."/>
            <person name="Stajich J.E."/>
            <person name="Selbmann L."/>
        </authorList>
    </citation>
    <scope>NUCLEOTIDE SEQUENCE</scope>
    <source>
        <strain evidence="1">CCFEE 5737</strain>
    </source>
</reference>